<organism evidence="9 10">
    <name type="scientific">Blomia tropicalis</name>
    <name type="common">Mite</name>
    <dbReference type="NCBI Taxonomy" id="40697"/>
    <lineage>
        <taxon>Eukaryota</taxon>
        <taxon>Metazoa</taxon>
        <taxon>Ecdysozoa</taxon>
        <taxon>Arthropoda</taxon>
        <taxon>Chelicerata</taxon>
        <taxon>Arachnida</taxon>
        <taxon>Acari</taxon>
        <taxon>Acariformes</taxon>
        <taxon>Sarcoptiformes</taxon>
        <taxon>Astigmata</taxon>
        <taxon>Glycyphagoidea</taxon>
        <taxon>Echimyopodidae</taxon>
        <taxon>Blomia</taxon>
    </lineage>
</organism>
<dbReference type="PROSITE" id="PS00232">
    <property type="entry name" value="CADHERIN_1"/>
    <property type="match status" value="3"/>
</dbReference>
<name>A0A9Q0RMJ3_BLOTA</name>
<dbReference type="InterPro" id="IPR020894">
    <property type="entry name" value="Cadherin_CS"/>
</dbReference>
<comment type="subcellular location">
    <subcellularLocation>
        <location evidence="1">Membrane</location>
    </subcellularLocation>
</comment>
<dbReference type="Proteomes" id="UP001142055">
    <property type="component" value="Chromosome 2"/>
</dbReference>
<dbReference type="SUPFAM" id="SSF49313">
    <property type="entry name" value="Cadherin-like"/>
    <property type="match status" value="6"/>
</dbReference>
<evidence type="ECO:0000256" key="2">
    <source>
        <dbReference type="ARBA" id="ARBA00022692"/>
    </source>
</evidence>
<comment type="caution">
    <text evidence="9">The sequence shown here is derived from an EMBL/GenBank/DDBJ whole genome shotgun (WGS) entry which is preliminary data.</text>
</comment>
<proteinExistence type="predicted"/>
<dbReference type="CDD" id="cd11304">
    <property type="entry name" value="Cadherin_repeat"/>
    <property type="match status" value="5"/>
</dbReference>
<accession>A0A9Q0RMJ3</accession>
<evidence type="ECO:0000313" key="10">
    <source>
        <dbReference type="Proteomes" id="UP001142055"/>
    </source>
</evidence>
<feature type="domain" description="Cadherin" evidence="8">
    <location>
        <begin position="224"/>
        <end position="339"/>
    </location>
</feature>
<dbReference type="GO" id="GO:0009653">
    <property type="term" value="P:anatomical structure morphogenesis"/>
    <property type="evidence" value="ECO:0007669"/>
    <property type="project" value="UniProtKB-ARBA"/>
</dbReference>
<feature type="domain" description="Cadherin" evidence="8">
    <location>
        <begin position="14"/>
        <end position="112"/>
    </location>
</feature>
<dbReference type="GO" id="GO:0005509">
    <property type="term" value="F:calcium ion binding"/>
    <property type="evidence" value="ECO:0007669"/>
    <property type="project" value="UniProtKB-UniRule"/>
</dbReference>
<dbReference type="EMBL" id="JAPWDV010000002">
    <property type="protein sequence ID" value="KAJ6221453.1"/>
    <property type="molecule type" value="Genomic_DNA"/>
</dbReference>
<dbReference type="AlphaFoldDB" id="A0A9Q0RMJ3"/>
<evidence type="ECO:0000256" key="4">
    <source>
        <dbReference type="ARBA" id="ARBA00022837"/>
    </source>
</evidence>
<sequence>MTDSLVENCRGNNDDDHHQEVTDSFYFELKENSPSQTYIGKIATKPGFTYRFNDDPVEFHLDPSTGVITTTDVAVDRESKDSYNLVILSSSPTYPIEVRIRIIDVNDNAPWWPATIQTNVSFSESAPVGTKVIIDNAIDLDSGLLSYSIDPVNDGSLYSSVLPFKLNFNSSTSFLHLEVCSKLDRELQSNYLVNITAIDEDQHSSFAIFNIRILDSNDNPPIFDHSDYSVSLNESTGKDVTILQVRATDADEDENDNSRISYYLGVDNEDFLIDSGTGSISIAHDGPIRCGTTTEKLMNENWRICVFTVFAHDHGVPRQDGRTYVTAKIYDTNNHAPIIKFRFFSKSNIVASVDENAANGSVAAAASVLDYDQGPNGQTTIEIADGNQLTHFRLESFGNSHIIRVNGILDREKVPKYNLTIRAYDHGVPSRSTTANLIIVVQDTNDHAPTFSERLYETSITENENQIGMFVYALQATDLDEGINSQVYYSLSGSNSHYFKIDATSGLITTDQLIDREEIDLFELRVTARDGGSNPKWANTTLKVKILDVNDQIPIIELSPKYQSNNPRMFNVQVQNDQILDLDLIVKDNDLGNNGTVTVNILYDYERLFRFDHETMKLISTQSLTIDNHCSFYQLMVEARDQAPEVNLEKRDYIRDNITRPLKSTMIL</sequence>
<dbReference type="InterPro" id="IPR002126">
    <property type="entry name" value="Cadherin-like_dom"/>
</dbReference>
<dbReference type="GO" id="GO:0007156">
    <property type="term" value="P:homophilic cell adhesion via plasma membrane adhesion molecules"/>
    <property type="evidence" value="ECO:0007669"/>
    <property type="project" value="InterPro"/>
</dbReference>
<evidence type="ECO:0000256" key="6">
    <source>
        <dbReference type="ARBA" id="ARBA00023136"/>
    </source>
</evidence>
<dbReference type="Pfam" id="PF00028">
    <property type="entry name" value="Cadherin"/>
    <property type="match status" value="3"/>
</dbReference>
<keyword evidence="10" id="KW-1185">Reference proteome</keyword>
<evidence type="ECO:0000256" key="1">
    <source>
        <dbReference type="ARBA" id="ARBA00004370"/>
    </source>
</evidence>
<dbReference type="InterPro" id="IPR015919">
    <property type="entry name" value="Cadherin-like_sf"/>
</dbReference>
<dbReference type="FunFam" id="2.60.40.60:FF:000092">
    <property type="entry name" value="Protocadherin 8"/>
    <property type="match status" value="1"/>
</dbReference>
<keyword evidence="6" id="KW-0472">Membrane</keyword>
<dbReference type="GO" id="GO:0060429">
    <property type="term" value="P:epithelium development"/>
    <property type="evidence" value="ECO:0007669"/>
    <property type="project" value="UniProtKB-ARBA"/>
</dbReference>
<feature type="domain" description="Cadherin" evidence="8">
    <location>
        <begin position="345"/>
        <end position="451"/>
    </location>
</feature>
<dbReference type="GO" id="GO:0005886">
    <property type="term" value="C:plasma membrane"/>
    <property type="evidence" value="ECO:0007669"/>
    <property type="project" value="InterPro"/>
</dbReference>
<keyword evidence="5" id="KW-1133">Transmembrane helix</keyword>
<feature type="domain" description="Cadherin" evidence="8">
    <location>
        <begin position="114"/>
        <end position="223"/>
    </location>
</feature>
<evidence type="ECO:0000313" key="9">
    <source>
        <dbReference type="EMBL" id="KAJ6221453.1"/>
    </source>
</evidence>
<gene>
    <name evidence="9" type="ORF">RDWZM_007265</name>
</gene>
<evidence type="ECO:0000256" key="5">
    <source>
        <dbReference type="ARBA" id="ARBA00022989"/>
    </source>
</evidence>
<dbReference type="PRINTS" id="PR00205">
    <property type="entry name" value="CADHERIN"/>
</dbReference>
<dbReference type="PANTHER" id="PTHR24026:SF133">
    <property type="entry name" value="CADHERIN-RELATED FAMILY MEMBER 2"/>
    <property type="match status" value="1"/>
</dbReference>
<keyword evidence="3" id="KW-0677">Repeat</keyword>
<dbReference type="PANTHER" id="PTHR24026">
    <property type="entry name" value="FAT ATYPICAL CADHERIN-RELATED"/>
    <property type="match status" value="1"/>
</dbReference>
<dbReference type="FunFam" id="2.60.40.60:FF:000143">
    <property type="entry name" value="FAT atypical cadherin 4"/>
    <property type="match status" value="1"/>
</dbReference>
<dbReference type="OMA" id="NENWRIC"/>
<dbReference type="SMART" id="SM00112">
    <property type="entry name" value="CA"/>
    <property type="match status" value="6"/>
</dbReference>
<protein>
    <recommendedName>
        <fullName evidence="8">Cadherin domain-containing protein</fullName>
    </recommendedName>
</protein>
<evidence type="ECO:0000256" key="3">
    <source>
        <dbReference type="ARBA" id="ARBA00022737"/>
    </source>
</evidence>
<dbReference type="PROSITE" id="PS50268">
    <property type="entry name" value="CADHERIN_2"/>
    <property type="match status" value="5"/>
</dbReference>
<feature type="domain" description="Cadherin" evidence="8">
    <location>
        <begin position="452"/>
        <end position="556"/>
    </location>
</feature>
<dbReference type="FunFam" id="2.60.40.60:FF:000020">
    <property type="entry name" value="Dachsous cadherin-related 1b"/>
    <property type="match status" value="1"/>
</dbReference>
<reference evidence="9" key="1">
    <citation type="submission" date="2022-12" db="EMBL/GenBank/DDBJ databases">
        <title>Genome assemblies of Blomia tropicalis.</title>
        <authorList>
            <person name="Cui Y."/>
        </authorList>
    </citation>
    <scope>NUCLEOTIDE SEQUENCE</scope>
    <source>
        <tissue evidence="9">Adult mites</tissue>
    </source>
</reference>
<keyword evidence="4 7" id="KW-0106">Calcium</keyword>
<dbReference type="Gene3D" id="2.60.40.60">
    <property type="entry name" value="Cadherins"/>
    <property type="match status" value="6"/>
</dbReference>
<evidence type="ECO:0000256" key="7">
    <source>
        <dbReference type="PROSITE-ProRule" id="PRU00043"/>
    </source>
</evidence>
<dbReference type="Pfam" id="PF25374">
    <property type="entry name" value="Cadherin_FAT4_N"/>
    <property type="match status" value="1"/>
</dbReference>
<evidence type="ECO:0000259" key="8">
    <source>
        <dbReference type="PROSITE" id="PS50268"/>
    </source>
</evidence>
<keyword evidence="2" id="KW-0812">Transmembrane</keyword>